<dbReference type="GO" id="GO:0016491">
    <property type="term" value="F:oxidoreductase activity"/>
    <property type="evidence" value="ECO:0007669"/>
    <property type="project" value="UniProtKB-KW"/>
</dbReference>
<dbReference type="InterPro" id="IPR028939">
    <property type="entry name" value="P5C_Rdtase_cat_N"/>
</dbReference>
<dbReference type="Proteomes" id="UP000292935">
    <property type="component" value="Unassembled WGS sequence"/>
</dbReference>
<protein>
    <submittedName>
        <fullName evidence="3">NADP oxidoreductase</fullName>
    </submittedName>
</protein>
<dbReference type="Pfam" id="PF03807">
    <property type="entry name" value="F420_oxidored"/>
    <property type="match status" value="1"/>
</dbReference>
<gene>
    <name evidence="3" type="ORF">ESP57_05840</name>
</gene>
<evidence type="ECO:0000313" key="4">
    <source>
        <dbReference type="Proteomes" id="UP000292935"/>
    </source>
</evidence>
<reference evidence="3 4" key="1">
    <citation type="submission" date="2019-01" db="EMBL/GenBank/DDBJ databases">
        <authorList>
            <person name="Li J."/>
        </authorList>
    </citation>
    <scope>NUCLEOTIDE SEQUENCE [LARGE SCALE GENOMIC DNA]</scope>
    <source>
        <strain evidence="3 4">CCUG 35506</strain>
    </source>
</reference>
<dbReference type="AlphaFoldDB" id="A0A4Q2JR42"/>
<dbReference type="OrthoDB" id="1523398at2"/>
<dbReference type="InterPro" id="IPR051267">
    <property type="entry name" value="STEAP_metalloreductase"/>
</dbReference>
<name>A0A4Q2JR42_9MICO</name>
<dbReference type="PANTHER" id="PTHR14239">
    <property type="entry name" value="DUDULIN-RELATED"/>
    <property type="match status" value="1"/>
</dbReference>
<dbReference type="Gene3D" id="3.40.50.720">
    <property type="entry name" value="NAD(P)-binding Rossmann-like Domain"/>
    <property type="match status" value="1"/>
</dbReference>
<dbReference type="EMBL" id="SDPO01000002">
    <property type="protein sequence ID" value="RXZ48528.1"/>
    <property type="molecule type" value="Genomic_DNA"/>
</dbReference>
<feature type="domain" description="Pyrroline-5-carboxylate reductase catalytic N-terminal" evidence="2">
    <location>
        <begin position="59"/>
        <end position="147"/>
    </location>
</feature>
<accession>A0A4Q2JR42</accession>
<dbReference type="SUPFAM" id="SSF51735">
    <property type="entry name" value="NAD(P)-binding Rossmann-fold domains"/>
    <property type="match status" value="1"/>
</dbReference>
<organism evidence="3 4">
    <name type="scientific">Agromyces fucosus</name>
    <dbReference type="NCBI Taxonomy" id="41985"/>
    <lineage>
        <taxon>Bacteria</taxon>
        <taxon>Bacillati</taxon>
        <taxon>Actinomycetota</taxon>
        <taxon>Actinomycetes</taxon>
        <taxon>Micrococcales</taxon>
        <taxon>Microbacteriaceae</taxon>
        <taxon>Agromyces</taxon>
    </lineage>
</organism>
<comment type="caution">
    <text evidence="3">The sequence shown here is derived from an EMBL/GenBank/DDBJ whole genome shotgun (WGS) entry which is preliminary data.</text>
</comment>
<sequence>MHVHAWFGTTVDLRLFPAVAERTGSGMPAGFTAFICMRTHRFRCVVGWENQDVTDRPVIGIYGAGKVGTALARLLVASGHRVLIAGSPRQTALDLVVGVVAPGAEVTSPDDLAETADVIIVAVPFGKAGTVPWHAFDDRIVVDAMNYWPPVDGNIAEIDDDPRTTSEVNAARNPRARVVKSLNHLGYHEMEDDSMAAGSPLRRALAVVGDDADARAVVAEIIDELGFDPVDGGELRHGVALEPGHPAFGRELSAGELAALLTPAVHLAA</sequence>
<keyword evidence="1" id="KW-0560">Oxidoreductase</keyword>
<evidence type="ECO:0000259" key="2">
    <source>
        <dbReference type="Pfam" id="PF03807"/>
    </source>
</evidence>
<evidence type="ECO:0000313" key="3">
    <source>
        <dbReference type="EMBL" id="RXZ48528.1"/>
    </source>
</evidence>
<keyword evidence="4" id="KW-1185">Reference proteome</keyword>
<dbReference type="InterPro" id="IPR036291">
    <property type="entry name" value="NAD(P)-bd_dom_sf"/>
</dbReference>
<proteinExistence type="predicted"/>
<evidence type="ECO:0000256" key="1">
    <source>
        <dbReference type="ARBA" id="ARBA00023002"/>
    </source>
</evidence>